<evidence type="ECO:0000259" key="3">
    <source>
        <dbReference type="SMART" id="SM01372"/>
    </source>
</evidence>
<dbReference type="GO" id="GO:0005667">
    <property type="term" value="C:transcription regulator complex"/>
    <property type="evidence" value="ECO:0007669"/>
    <property type="project" value="InterPro"/>
</dbReference>
<dbReference type="InterPro" id="IPR036388">
    <property type="entry name" value="WH-like_DNA-bd_sf"/>
</dbReference>
<comment type="similarity">
    <text evidence="1">Belongs to the E2F/DP family.</text>
</comment>
<keyword evidence="1" id="KW-0805">Transcription regulation</keyword>
<accession>A0A7S0VEN6</accession>
<evidence type="ECO:0000313" key="4">
    <source>
        <dbReference type="EMBL" id="CAD8787790.1"/>
    </source>
</evidence>
<dbReference type="SUPFAM" id="SSF46785">
    <property type="entry name" value="Winged helix' DNA-binding domain"/>
    <property type="match status" value="1"/>
</dbReference>
<dbReference type="InterPro" id="IPR003316">
    <property type="entry name" value="E2F_WHTH_DNA-bd_dom"/>
</dbReference>
<feature type="compositionally biased region" description="Basic and acidic residues" evidence="2">
    <location>
        <begin position="144"/>
        <end position="159"/>
    </location>
</feature>
<dbReference type="InterPro" id="IPR036390">
    <property type="entry name" value="WH_DNA-bd_sf"/>
</dbReference>
<feature type="compositionally biased region" description="Pro residues" evidence="2">
    <location>
        <begin position="164"/>
        <end position="189"/>
    </location>
</feature>
<feature type="region of interest" description="Disordered" evidence="2">
    <location>
        <begin position="142"/>
        <end position="190"/>
    </location>
</feature>
<dbReference type="Pfam" id="PF02319">
    <property type="entry name" value="WHD_E2F_TDP"/>
    <property type="match status" value="1"/>
</dbReference>
<dbReference type="SMART" id="SM01372">
    <property type="entry name" value="E2F_TDP"/>
    <property type="match status" value="1"/>
</dbReference>
<dbReference type="GO" id="GO:0000981">
    <property type="term" value="F:DNA-binding transcription factor activity, RNA polymerase II-specific"/>
    <property type="evidence" value="ECO:0007669"/>
    <property type="project" value="TreeGrafter"/>
</dbReference>
<feature type="region of interest" description="Disordered" evidence="2">
    <location>
        <begin position="1"/>
        <end position="29"/>
    </location>
</feature>
<feature type="domain" description="E2F/DP family winged-helix DNA-binding" evidence="3">
    <location>
        <begin position="2"/>
        <end position="66"/>
    </location>
</feature>
<dbReference type="AlphaFoldDB" id="A0A7S0VEN6"/>
<keyword evidence="1" id="KW-0238">DNA-binding</keyword>
<evidence type="ECO:0000256" key="2">
    <source>
        <dbReference type="SAM" id="MobiDB-lite"/>
    </source>
</evidence>
<feature type="region of interest" description="Disordered" evidence="2">
    <location>
        <begin position="249"/>
        <end position="328"/>
    </location>
</feature>
<dbReference type="PANTHER" id="PTHR12548">
    <property type="entry name" value="TRANSCRIPTION FACTOR DP"/>
    <property type="match status" value="1"/>
</dbReference>
<dbReference type="GO" id="GO:0005634">
    <property type="term" value="C:nucleus"/>
    <property type="evidence" value="ECO:0007669"/>
    <property type="project" value="UniProtKB-SubCell"/>
</dbReference>
<dbReference type="EMBL" id="HBFM01029542">
    <property type="protein sequence ID" value="CAD8787790.1"/>
    <property type="molecule type" value="Transcribed_RNA"/>
</dbReference>
<dbReference type="InterPro" id="IPR015648">
    <property type="entry name" value="Transcrpt_fac_DP"/>
</dbReference>
<protein>
    <recommendedName>
        <fullName evidence="3">E2F/DP family winged-helix DNA-binding domain-containing protein</fullName>
    </recommendedName>
</protein>
<keyword evidence="1" id="KW-0539">Nucleus</keyword>
<gene>
    <name evidence="4" type="ORF">PPAR00522_LOCUS19188</name>
</gene>
<evidence type="ECO:0000256" key="1">
    <source>
        <dbReference type="RuleBase" id="RU003796"/>
    </source>
</evidence>
<organism evidence="4">
    <name type="scientific">Polytomella parva</name>
    <dbReference type="NCBI Taxonomy" id="51329"/>
    <lineage>
        <taxon>Eukaryota</taxon>
        <taxon>Viridiplantae</taxon>
        <taxon>Chlorophyta</taxon>
        <taxon>core chlorophytes</taxon>
        <taxon>Chlorophyceae</taxon>
        <taxon>CS clade</taxon>
        <taxon>Chlamydomonadales</taxon>
        <taxon>Chlamydomonadaceae</taxon>
        <taxon>Polytomella</taxon>
    </lineage>
</organism>
<sequence length="375" mass="41797">MRSMVRQAASAEGGGEKEKGEREKEETMEGGVYDEKNIRRRVYDAINVLMAVNVIRRERKEVIWVGMPSSVKKSCSVNQTPGTVSSKAEVAAPAAVTAGVDPNLVNKNNTNTNKNLQDLHESELLRQISQIFASNRNAALKGYTESRMRSQNTDDKNKDLSPSPSIPLPFPLVSPNPPTLTPTPTPTPTLPISTFSNAKSLQDSFVNIVRMKEGLEMEVAASYHQFQQVLKERHAIQGLIAKNRLRMKNAEEEEERRKEKEKKEIKKEKETEFQEKRPVRQDHTGNDDDDDNNSGGNGTRHKNDYNGRPFAEGAIINNGSKNKDAKGGNDIVFEDVEDIDAEFEEIETANGLNADLAAKLKKFEMLGADDDDVWG</sequence>
<name>A0A7S0VEN6_9CHLO</name>
<reference evidence="4" key="1">
    <citation type="submission" date="2021-01" db="EMBL/GenBank/DDBJ databases">
        <authorList>
            <person name="Corre E."/>
            <person name="Pelletier E."/>
            <person name="Niang G."/>
            <person name="Scheremetjew M."/>
            <person name="Finn R."/>
            <person name="Kale V."/>
            <person name="Holt S."/>
            <person name="Cochrane G."/>
            <person name="Meng A."/>
            <person name="Brown T."/>
            <person name="Cohen L."/>
        </authorList>
    </citation>
    <scope>NUCLEOTIDE SEQUENCE</scope>
    <source>
        <strain evidence="4">SAG 63-3</strain>
    </source>
</reference>
<dbReference type="GO" id="GO:0000977">
    <property type="term" value="F:RNA polymerase II transcription regulatory region sequence-specific DNA binding"/>
    <property type="evidence" value="ECO:0007669"/>
    <property type="project" value="TreeGrafter"/>
</dbReference>
<proteinExistence type="inferred from homology"/>
<feature type="compositionally biased region" description="Basic and acidic residues" evidence="2">
    <location>
        <begin position="255"/>
        <end position="286"/>
    </location>
</feature>
<keyword evidence="1" id="KW-0804">Transcription</keyword>
<dbReference type="GO" id="GO:0051726">
    <property type="term" value="P:regulation of cell cycle"/>
    <property type="evidence" value="ECO:0007669"/>
    <property type="project" value="InterPro"/>
</dbReference>
<feature type="compositionally biased region" description="Basic and acidic residues" evidence="2">
    <location>
        <begin position="14"/>
        <end position="29"/>
    </location>
</feature>
<dbReference type="PANTHER" id="PTHR12548:SF9">
    <property type="entry name" value="TRANSCRIPTION FACTOR DP"/>
    <property type="match status" value="1"/>
</dbReference>
<comment type="subcellular location">
    <subcellularLocation>
        <location evidence="1">Nucleus</location>
    </subcellularLocation>
</comment>
<dbReference type="Gene3D" id="1.10.10.10">
    <property type="entry name" value="Winged helix-like DNA-binding domain superfamily/Winged helix DNA-binding domain"/>
    <property type="match status" value="1"/>
</dbReference>